<accession>A0ABR4P318</accession>
<reference evidence="2 3" key="1">
    <citation type="submission" date="2024-06" db="EMBL/GenBank/DDBJ databases">
        <title>Complete genome of Phlyctema vagabunda strain 19-DSS-EL-015.</title>
        <authorList>
            <person name="Fiorenzani C."/>
        </authorList>
    </citation>
    <scope>NUCLEOTIDE SEQUENCE [LARGE SCALE GENOMIC DNA]</scope>
    <source>
        <strain evidence="2 3">19-DSS-EL-015</strain>
    </source>
</reference>
<comment type="caution">
    <text evidence="2">The sequence shown here is derived from an EMBL/GenBank/DDBJ whole genome shotgun (WGS) entry which is preliminary data.</text>
</comment>
<gene>
    <name evidence="2" type="ORF">PVAG01_10716</name>
</gene>
<evidence type="ECO:0000313" key="2">
    <source>
        <dbReference type="EMBL" id="KAL3417706.1"/>
    </source>
</evidence>
<keyword evidence="3" id="KW-1185">Reference proteome</keyword>
<evidence type="ECO:0008006" key="4">
    <source>
        <dbReference type="Google" id="ProtNLM"/>
    </source>
</evidence>
<name>A0ABR4P318_9HELO</name>
<feature type="compositionally biased region" description="Acidic residues" evidence="1">
    <location>
        <begin position="174"/>
        <end position="183"/>
    </location>
</feature>
<organism evidence="2 3">
    <name type="scientific">Phlyctema vagabunda</name>
    <dbReference type="NCBI Taxonomy" id="108571"/>
    <lineage>
        <taxon>Eukaryota</taxon>
        <taxon>Fungi</taxon>
        <taxon>Dikarya</taxon>
        <taxon>Ascomycota</taxon>
        <taxon>Pezizomycotina</taxon>
        <taxon>Leotiomycetes</taxon>
        <taxon>Helotiales</taxon>
        <taxon>Dermateaceae</taxon>
        <taxon>Phlyctema</taxon>
    </lineage>
</organism>
<dbReference type="EMBL" id="JBFCZG010000010">
    <property type="protein sequence ID" value="KAL3417706.1"/>
    <property type="molecule type" value="Genomic_DNA"/>
</dbReference>
<feature type="region of interest" description="Disordered" evidence="1">
    <location>
        <begin position="126"/>
        <end position="198"/>
    </location>
</feature>
<protein>
    <recommendedName>
        <fullName evidence="4">Chitinase</fullName>
    </recommendedName>
</protein>
<sequence>MSWMDSWSRPSKSSAVPPPLYLTAGSGEQVPYCHTCGRVISTRRSHTSASNSSPVKYCSERCRRNKPGASDRQIEDAFVCLLNSDLRAYQEKYGSADEVHAGKKSKGDPRIIVLCSEVEELVFGSRQDPTKTAGRRRDRAPRGVPDAEVWKSVDMEDSPPRLSTRHAKGSEKDSETDESEDGGIDLNTASGAPDHDHIKLNVDSEHKGFGAGKRRPAQMDAQVNGSIGGEKGWAEKIEESEEMLQKRRQGQKRAEEKEMVRRAARRGVAFGFLIAAKEVSQYEVIEKVKGRKKKKDTEVEEKVEKGGFVGNESRKKCEAVMTKAAIVVEPSFAKGDWGIRWREET</sequence>
<evidence type="ECO:0000256" key="1">
    <source>
        <dbReference type="SAM" id="MobiDB-lite"/>
    </source>
</evidence>
<proteinExistence type="predicted"/>
<dbReference type="Proteomes" id="UP001629113">
    <property type="component" value="Unassembled WGS sequence"/>
</dbReference>
<evidence type="ECO:0000313" key="3">
    <source>
        <dbReference type="Proteomes" id="UP001629113"/>
    </source>
</evidence>